<reference evidence="2 3" key="1">
    <citation type="submission" date="2019-02" db="EMBL/GenBank/DDBJ databases">
        <title>Deep-cultivation of Planctomycetes and their phenomic and genomic characterization uncovers novel biology.</title>
        <authorList>
            <person name="Wiegand S."/>
            <person name="Jogler M."/>
            <person name="Boedeker C."/>
            <person name="Pinto D."/>
            <person name="Vollmers J."/>
            <person name="Rivas-Marin E."/>
            <person name="Kohn T."/>
            <person name="Peeters S.H."/>
            <person name="Heuer A."/>
            <person name="Rast P."/>
            <person name="Oberbeckmann S."/>
            <person name="Bunk B."/>
            <person name="Jeske O."/>
            <person name="Meyerdierks A."/>
            <person name="Storesund J.E."/>
            <person name="Kallscheuer N."/>
            <person name="Luecker S."/>
            <person name="Lage O.M."/>
            <person name="Pohl T."/>
            <person name="Merkel B.J."/>
            <person name="Hornburger P."/>
            <person name="Mueller R.-W."/>
            <person name="Bruemmer F."/>
            <person name="Labrenz M."/>
            <person name="Spormann A.M."/>
            <person name="Op Den Camp H."/>
            <person name="Overmann J."/>
            <person name="Amann R."/>
            <person name="Jetten M.S.M."/>
            <person name="Mascher T."/>
            <person name="Medema M.H."/>
            <person name="Devos D.P."/>
            <person name="Kaster A.-K."/>
            <person name="Ovreas L."/>
            <person name="Rohde M."/>
            <person name="Galperin M.Y."/>
            <person name="Jogler C."/>
        </authorList>
    </citation>
    <scope>NUCLEOTIDE SEQUENCE [LARGE SCALE GENOMIC DNA]</scope>
    <source>
        <strain evidence="2 3">KOR42</strain>
    </source>
</reference>
<feature type="chain" id="PRO_5023017734" evidence="1">
    <location>
        <begin position="20"/>
        <end position="307"/>
    </location>
</feature>
<feature type="signal peptide" evidence="1">
    <location>
        <begin position="1"/>
        <end position="19"/>
    </location>
</feature>
<proteinExistence type="predicted"/>
<sequence precursor="true">MRFAASLLVVLFSVSSCFAMEPEMPSLLKNGVTGNRDDSNQILFDSVNERFNADQPPLLLAVRNEQQLENVTCEGIYPHHLQGICTDGEFIYWSFTTTLVKTDLNGKLQTKVPVANHHGDHCFHEGKLYVAVNLGKFNDPDGNADSWVYVYNADTLKETSRHEVQEVFYGAGGIGVNNGNFFVVGGLPGTIEENYVYEYNDQFEFQKKHVINSGQTLLGIQTATFAHGRWWFGCYGKPAILLVTDAAFQMKGCYEFNCSLGIEELPDGRLLSASGHCEKDKGCTGAARIAVPDEKSGLRLFKTTGDN</sequence>
<dbReference type="PROSITE" id="PS51257">
    <property type="entry name" value="PROKAR_LIPOPROTEIN"/>
    <property type="match status" value="1"/>
</dbReference>
<dbReference type="SUPFAM" id="SSF101898">
    <property type="entry name" value="NHL repeat"/>
    <property type="match status" value="1"/>
</dbReference>
<name>A0A5C5V371_9PLAN</name>
<dbReference type="AlphaFoldDB" id="A0A5C5V371"/>
<protein>
    <submittedName>
        <fullName evidence="2">Uncharacterized protein</fullName>
    </submittedName>
</protein>
<dbReference type="Proteomes" id="UP000317243">
    <property type="component" value="Unassembled WGS sequence"/>
</dbReference>
<comment type="caution">
    <text evidence="2">The sequence shown here is derived from an EMBL/GenBank/DDBJ whole genome shotgun (WGS) entry which is preliminary data.</text>
</comment>
<gene>
    <name evidence="2" type="ORF">KOR42_53930</name>
</gene>
<evidence type="ECO:0000313" key="3">
    <source>
        <dbReference type="Proteomes" id="UP000317243"/>
    </source>
</evidence>
<accession>A0A5C5V371</accession>
<evidence type="ECO:0000313" key="2">
    <source>
        <dbReference type="EMBL" id="TWT32165.1"/>
    </source>
</evidence>
<organism evidence="2 3">
    <name type="scientific">Thalassoglobus neptunius</name>
    <dbReference type="NCBI Taxonomy" id="1938619"/>
    <lineage>
        <taxon>Bacteria</taxon>
        <taxon>Pseudomonadati</taxon>
        <taxon>Planctomycetota</taxon>
        <taxon>Planctomycetia</taxon>
        <taxon>Planctomycetales</taxon>
        <taxon>Planctomycetaceae</taxon>
        <taxon>Thalassoglobus</taxon>
    </lineage>
</organism>
<keyword evidence="3" id="KW-1185">Reference proteome</keyword>
<keyword evidence="1" id="KW-0732">Signal</keyword>
<evidence type="ECO:0000256" key="1">
    <source>
        <dbReference type="SAM" id="SignalP"/>
    </source>
</evidence>
<dbReference type="EMBL" id="SIHI01000092">
    <property type="protein sequence ID" value="TWT32165.1"/>
    <property type="molecule type" value="Genomic_DNA"/>
</dbReference>